<evidence type="ECO:0000313" key="3">
    <source>
        <dbReference type="Proteomes" id="UP000623301"/>
    </source>
</evidence>
<evidence type="ECO:0000313" key="2">
    <source>
        <dbReference type="EMBL" id="MBJ2173075.1"/>
    </source>
</evidence>
<comment type="caution">
    <text evidence="2">The sequence shown here is derived from an EMBL/GenBank/DDBJ whole genome shotgun (WGS) entry which is preliminary data.</text>
</comment>
<dbReference type="Proteomes" id="UP000623301">
    <property type="component" value="Unassembled WGS sequence"/>
</dbReference>
<evidence type="ECO:0000259" key="1">
    <source>
        <dbReference type="Pfam" id="PF13568"/>
    </source>
</evidence>
<feature type="domain" description="Outer membrane protein beta-barrel" evidence="1">
    <location>
        <begin position="226"/>
        <end position="369"/>
    </location>
</feature>
<organism evidence="2 3">
    <name type="scientific">Aureibaculum flavum</name>
    <dbReference type="NCBI Taxonomy" id="2795986"/>
    <lineage>
        <taxon>Bacteria</taxon>
        <taxon>Pseudomonadati</taxon>
        <taxon>Bacteroidota</taxon>
        <taxon>Flavobacteriia</taxon>
        <taxon>Flavobacteriales</taxon>
        <taxon>Flavobacteriaceae</taxon>
        <taxon>Aureibaculum</taxon>
    </lineage>
</organism>
<proteinExistence type="predicted"/>
<dbReference type="EMBL" id="JAEHFJ010000001">
    <property type="protein sequence ID" value="MBJ2173075.1"/>
    <property type="molecule type" value="Genomic_DNA"/>
</dbReference>
<dbReference type="InterPro" id="IPR025665">
    <property type="entry name" value="Beta-barrel_OMP_2"/>
</dbReference>
<gene>
    <name evidence="2" type="ORF">JBL43_02420</name>
</gene>
<dbReference type="Pfam" id="PF13568">
    <property type="entry name" value="OMP_b-brl_2"/>
    <property type="match status" value="1"/>
</dbReference>
<accession>A0ABS0WM82</accession>
<protein>
    <submittedName>
        <fullName evidence="2">PorT family protein</fullName>
    </submittedName>
</protein>
<reference evidence="2 3" key="1">
    <citation type="submission" date="2020-12" db="EMBL/GenBank/DDBJ databases">
        <title>Aureibaculum luteum sp. nov. and Aureibaculum flavum sp. nov., novel members of the family Flavobacteriaceae isolated from Antarctic intertidal sediments.</title>
        <authorList>
            <person name="He X."/>
            <person name="Zhang X."/>
        </authorList>
    </citation>
    <scope>NUCLEOTIDE SEQUENCE [LARGE SCALE GENOMIC DNA]</scope>
    <source>
        <strain evidence="2 3">A20</strain>
    </source>
</reference>
<keyword evidence="3" id="KW-1185">Reference proteome</keyword>
<name>A0ABS0WM82_9FLAO</name>
<dbReference type="RefSeq" id="WP_198839880.1">
    <property type="nucleotide sequence ID" value="NZ_JAEHFJ010000001.1"/>
</dbReference>
<sequence>MKKILILFISILSINCYSQITFNKGYFINNSDKKIDCEIKNIDWKNNPTEFEYRISEDKELKTASIASVKEFGIYKYSKYIRSKVDIDRSSNRIAELNTQRNPVFKNEELFLKVLVEGKANLYSYNNGDIVRYFYSNEGTDIEQLVYKRYKINQEKIAENVTFRQQLLNNLKCQNISSKDINKINYGKNKLIKLFVKYNQCESSELTDFENIQKKDLFNLTFRPRINSTSFSVDNSIYNSTDSDFNTNINFGFGIEAEFIMPFNKNKWSVIIEPTYNKYKSKIELTTQRIQSVEAKYNSIELPIGIRHYFFIKDDSKVFVNASTIFDISYNSNVDYEISTDLNIISTVNLAFGAGYKFKDKYSIEFRYHLNKDVLDNYTSWYSTFGKLSLVLGYSIF</sequence>